<organism evidence="1">
    <name type="scientific">Timema cristinae</name>
    <name type="common">Walking stick</name>
    <dbReference type="NCBI Taxonomy" id="61476"/>
    <lineage>
        <taxon>Eukaryota</taxon>
        <taxon>Metazoa</taxon>
        <taxon>Ecdysozoa</taxon>
        <taxon>Arthropoda</taxon>
        <taxon>Hexapoda</taxon>
        <taxon>Insecta</taxon>
        <taxon>Pterygota</taxon>
        <taxon>Neoptera</taxon>
        <taxon>Polyneoptera</taxon>
        <taxon>Phasmatodea</taxon>
        <taxon>Timematodea</taxon>
        <taxon>Timematoidea</taxon>
        <taxon>Timematidae</taxon>
        <taxon>Timema</taxon>
    </lineage>
</organism>
<name>A0A7R9GUR6_TIMCR</name>
<reference evidence="1" key="1">
    <citation type="submission" date="2020-11" db="EMBL/GenBank/DDBJ databases">
        <authorList>
            <person name="Tran Van P."/>
        </authorList>
    </citation>
    <scope>NUCLEOTIDE SEQUENCE</scope>
</reference>
<gene>
    <name evidence="1" type="ORF">TCEB3V08_LOCUS4103</name>
</gene>
<dbReference type="EMBL" id="OC317525">
    <property type="protein sequence ID" value="CAD7397484.1"/>
    <property type="molecule type" value="Genomic_DNA"/>
</dbReference>
<protein>
    <submittedName>
        <fullName evidence="1">Uncharacterized protein</fullName>
    </submittedName>
</protein>
<accession>A0A7R9GUR6</accession>
<proteinExistence type="predicted"/>
<sequence length="233" mass="26044">MVVPRLLHLSDCDGFLSQVAVAHLAPARHLLTACPYTTLSWLNPIRVITNLLTTDNGAVCSLLALQRMRNDLKWLVLGLDWFSRVEHLGQSGRSRDEFNFSGTARANEAEILRRSSNRLDGGSILIGCTEDFPLSLYANVGILPLNSPSLSSACYRYQVQIDRMGSKTWWKMRVCSPVASASWEEDTTYFPGAPLDQVEGRGLHDRVTRTWNGRNPAEGKKETCPRIVEARQV</sequence>
<dbReference type="AlphaFoldDB" id="A0A7R9GUR6"/>
<evidence type="ECO:0000313" key="1">
    <source>
        <dbReference type="EMBL" id="CAD7397484.1"/>
    </source>
</evidence>